<sequence length="434" mass="49435">MKKVLIGIVVLVLVFVIGCWILLSVRESQSQKALVHSQTSILIDVSIDDILTDIAFNSLANPGYYLKDSTKVSDGEKKIRPWNMGWKLPAHFYFFSLPNDSTALYSVQEITSIDEFKVFVQQKLKLSIDSLFDQQSYTFYSSEDKRVSLLLNDKQFAIAISQNQNDKSGNLLDLLTNQSLLISVKDIEITNKNNSDIAYYDLKNQNSYGANFKKGKVIVDGQFTTALWQAPKVESSVRELPLSNPLNFYLNADIRPLLRKHQETLANYGIPVDTLVAYYGGYVDVQLREGSVKQTDTIVTYDLDDNFEMTAKEEVQETEVPNIELGFKASTHLKNYLPEKMFYKFNKQQIGEYLLLGTDQANNPKVATHNTPYYFSLSVLPQKVKLPFLSSLSDFLNKFEKIDVQVKNTQENKSELSGEFLLKKKSIHALYQLL</sequence>
<dbReference type="EMBL" id="PRDK01000001">
    <property type="protein sequence ID" value="MBE8712229.1"/>
    <property type="molecule type" value="Genomic_DNA"/>
</dbReference>
<proteinExistence type="predicted"/>
<reference evidence="1" key="1">
    <citation type="submission" date="2018-02" db="EMBL/GenBank/DDBJ databases">
        <authorList>
            <person name="Vasarhelyi B.M."/>
            <person name="Deshmukh S."/>
            <person name="Balint B."/>
            <person name="Kukolya J."/>
        </authorList>
    </citation>
    <scope>NUCLEOTIDE SEQUENCE</scope>
    <source>
        <strain evidence="1">KB22</strain>
    </source>
</reference>
<evidence type="ECO:0000313" key="2">
    <source>
        <dbReference type="Proteomes" id="UP000616201"/>
    </source>
</evidence>
<dbReference type="Proteomes" id="UP000616201">
    <property type="component" value="Unassembled WGS sequence"/>
</dbReference>
<organism evidence="1 2">
    <name type="scientific">Sphingobacterium hungaricum</name>
    <dbReference type="NCBI Taxonomy" id="2082723"/>
    <lineage>
        <taxon>Bacteria</taxon>
        <taxon>Pseudomonadati</taxon>
        <taxon>Bacteroidota</taxon>
        <taxon>Sphingobacteriia</taxon>
        <taxon>Sphingobacteriales</taxon>
        <taxon>Sphingobacteriaceae</taxon>
        <taxon>Sphingobacterium</taxon>
    </lineage>
</organism>
<accession>A0A928YNU1</accession>
<dbReference type="RefSeq" id="WP_196934572.1">
    <property type="nucleotide sequence ID" value="NZ_MU158698.1"/>
</dbReference>
<evidence type="ECO:0000313" key="1">
    <source>
        <dbReference type="EMBL" id="MBE8712229.1"/>
    </source>
</evidence>
<protein>
    <submittedName>
        <fullName evidence="1">Uncharacterized protein</fullName>
    </submittedName>
</protein>
<dbReference type="PROSITE" id="PS51257">
    <property type="entry name" value="PROKAR_LIPOPROTEIN"/>
    <property type="match status" value="1"/>
</dbReference>
<name>A0A928YNU1_9SPHI</name>
<gene>
    <name evidence="1" type="ORF">C4F49_00865</name>
</gene>
<comment type="caution">
    <text evidence="1">The sequence shown here is derived from an EMBL/GenBank/DDBJ whole genome shotgun (WGS) entry which is preliminary data.</text>
</comment>
<dbReference type="AlphaFoldDB" id="A0A928YNU1"/>
<keyword evidence="2" id="KW-1185">Reference proteome</keyword>